<reference evidence="2 3" key="1">
    <citation type="submission" date="2015-05" db="EMBL/GenBank/DDBJ databases">
        <authorList>
            <person name="Wang D.B."/>
            <person name="Wang M."/>
        </authorList>
    </citation>
    <scope>NUCLEOTIDE SEQUENCE [LARGE SCALE GENOMIC DNA]</scope>
    <source>
        <strain evidence="2">VL1</strain>
    </source>
</reference>
<feature type="region of interest" description="Disordered" evidence="1">
    <location>
        <begin position="1"/>
        <end position="88"/>
    </location>
</feature>
<accession>A0A0G4MQ49</accession>
<dbReference type="Proteomes" id="UP000044602">
    <property type="component" value="Unassembled WGS sequence"/>
</dbReference>
<evidence type="ECO:0000313" key="2">
    <source>
        <dbReference type="EMBL" id="CRK36267.1"/>
    </source>
</evidence>
<feature type="compositionally biased region" description="Basic and acidic residues" evidence="1">
    <location>
        <begin position="1"/>
        <end position="11"/>
    </location>
</feature>
<proteinExistence type="predicted"/>
<sequence>RRRVPEPHADAPPRLGLRRHRLPEPHHRARLPPPDLADDVPRQRPAARRRDEPQGPQAAPPRRRRAPAGRRRLGRQDHCRRRAAGAVE</sequence>
<organism evidence="2 3">
    <name type="scientific">Verticillium longisporum</name>
    <name type="common">Verticillium dahliae var. longisporum</name>
    <dbReference type="NCBI Taxonomy" id="100787"/>
    <lineage>
        <taxon>Eukaryota</taxon>
        <taxon>Fungi</taxon>
        <taxon>Dikarya</taxon>
        <taxon>Ascomycota</taxon>
        <taxon>Pezizomycotina</taxon>
        <taxon>Sordariomycetes</taxon>
        <taxon>Hypocreomycetidae</taxon>
        <taxon>Glomerellales</taxon>
        <taxon>Plectosphaerellaceae</taxon>
        <taxon>Verticillium</taxon>
    </lineage>
</organism>
<keyword evidence="3" id="KW-1185">Reference proteome</keyword>
<protein>
    <submittedName>
        <fullName evidence="2">Uncharacterized protein</fullName>
    </submittedName>
</protein>
<dbReference type="AlphaFoldDB" id="A0A0G4MQ49"/>
<evidence type="ECO:0000256" key="1">
    <source>
        <dbReference type="SAM" id="MobiDB-lite"/>
    </source>
</evidence>
<evidence type="ECO:0000313" key="3">
    <source>
        <dbReference type="Proteomes" id="UP000044602"/>
    </source>
</evidence>
<feature type="non-terminal residue" evidence="2">
    <location>
        <position position="1"/>
    </location>
</feature>
<feature type="compositionally biased region" description="Basic residues" evidence="1">
    <location>
        <begin position="61"/>
        <end position="88"/>
    </location>
</feature>
<gene>
    <name evidence="2" type="ORF">BN1708_019953</name>
</gene>
<dbReference type="EMBL" id="CVQH01023990">
    <property type="protein sequence ID" value="CRK36267.1"/>
    <property type="molecule type" value="Genomic_DNA"/>
</dbReference>
<name>A0A0G4MQ49_VERLO</name>